<dbReference type="GO" id="GO:0005524">
    <property type="term" value="F:ATP binding"/>
    <property type="evidence" value="ECO:0007669"/>
    <property type="project" value="InterPro"/>
</dbReference>
<evidence type="ECO:0000256" key="3">
    <source>
        <dbReference type="ARBA" id="ARBA00022679"/>
    </source>
</evidence>
<feature type="non-terminal residue" evidence="9">
    <location>
        <position position="1"/>
    </location>
</feature>
<feature type="compositionally biased region" description="Low complexity" evidence="7">
    <location>
        <begin position="28"/>
        <end position="53"/>
    </location>
</feature>
<evidence type="ECO:0000256" key="7">
    <source>
        <dbReference type="SAM" id="MobiDB-lite"/>
    </source>
</evidence>
<evidence type="ECO:0000313" key="9">
    <source>
        <dbReference type="EMBL" id="PNG85269.1"/>
    </source>
</evidence>
<proteinExistence type="inferred from homology"/>
<dbReference type="Proteomes" id="UP000236333">
    <property type="component" value="Unassembled WGS sequence"/>
</dbReference>
<evidence type="ECO:0000256" key="2">
    <source>
        <dbReference type="ARBA" id="ARBA00012955"/>
    </source>
</evidence>
<comment type="similarity">
    <text evidence="1 6">Belongs to the adenylate kinase family.</text>
</comment>
<dbReference type="AlphaFoldDB" id="A0A2J7YB81"/>
<name>A0A2J7YB81_9CHLO</name>
<dbReference type="Pfam" id="PF05191">
    <property type="entry name" value="ADK_lid"/>
    <property type="match status" value="1"/>
</dbReference>
<dbReference type="InterPro" id="IPR000850">
    <property type="entry name" value="Adenylat/UMP-CMP_kin"/>
</dbReference>
<evidence type="ECO:0000256" key="5">
    <source>
        <dbReference type="ARBA" id="ARBA00022777"/>
    </source>
</evidence>
<evidence type="ECO:0000256" key="4">
    <source>
        <dbReference type="ARBA" id="ARBA00022741"/>
    </source>
</evidence>
<feature type="region of interest" description="Disordered" evidence="7">
    <location>
        <begin position="24"/>
        <end position="71"/>
    </location>
</feature>
<evidence type="ECO:0000259" key="8">
    <source>
        <dbReference type="Pfam" id="PF05191"/>
    </source>
</evidence>
<keyword evidence="5 6" id="KW-0418">Kinase</keyword>
<keyword evidence="3 6" id="KW-0808">Transferase</keyword>
<dbReference type="Gene3D" id="3.40.50.300">
    <property type="entry name" value="P-loop containing nucleotide triphosphate hydrolases"/>
    <property type="match status" value="1"/>
</dbReference>
<comment type="caution">
    <text evidence="9">The sequence shown here is derived from an EMBL/GenBank/DDBJ whole genome shotgun (WGS) entry which is preliminary data.</text>
</comment>
<evidence type="ECO:0000256" key="6">
    <source>
        <dbReference type="RuleBase" id="RU003330"/>
    </source>
</evidence>
<gene>
    <name evidence="9" type="ORF">TSOC_015336</name>
</gene>
<feature type="domain" description="Adenylate kinase active site lid" evidence="8">
    <location>
        <begin position="94"/>
        <end position="113"/>
    </location>
</feature>
<keyword evidence="10" id="KW-1185">Reference proteome</keyword>
<evidence type="ECO:0000256" key="1">
    <source>
        <dbReference type="ARBA" id="ARBA00007220"/>
    </source>
</evidence>
<protein>
    <recommendedName>
        <fullName evidence="2">adenylate kinase</fullName>
        <ecNumber evidence="2">2.7.4.3</ecNumber>
    </recommendedName>
</protein>
<sequence>CCVLAACWWLLKQPNARLRQLMRGSTGDGAESAPEGAAPAQAADADAPVVASSRPASITGPTAGGLPTAKAANQPAAFRLQLRRKDRALGPSLPPQVAGVDDLTGEPLMQRKDDNAETLKARLGAFHSQTTPVIDYYAARVVALKADRPQDEVAKQITSALGN</sequence>
<dbReference type="InterPro" id="IPR027417">
    <property type="entry name" value="P-loop_NTPase"/>
</dbReference>
<dbReference type="OrthoDB" id="439792at2759"/>
<dbReference type="PRINTS" id="PR00094">
    <property type="entry name" value="ADENYLTKNASE"/>
</dbReference>
<keyword evidence="4" id="KW-0547">Nucleotide-binding</keyword>
<evidence type="ECO:0000313" key="10">
    <source>
        <dbReference type="Proteomes" id="UP000236333"/>
    </source>
</evidence>
<reference evidence="9 10" key="1">
    <citation type="journal article" date="2017" name="Mol. Biol. Evol.">
        <title>The 4-celled Tetrabaena socialis nuclear genome reveals the essential components for genetic control of cell number at the origin of multicellularity in the volvocine lineage.</title>
        <authorList>
            <person name="Featherston J."/>
            <person name="Arakaki Y."/>
            <person name="Hanschen E.R."/>
            <person name="Ferris P.J."/>
            <person name="Michod R.E."/>
            <person name="Olson B.J.S.C."/>
            <person name="Nozaki H."/>
            <person name="Durand P.M."/>
        </authorList>
    </citation>
    <scope>NUCLEOTIDE SEQUENCE [LARGE SCALE GENOMIC DNA]</scope>
    <source>
        <strain evidence="9 10">NIES-571</strain>
    </source>
</reference>
<organism evidence="9 10">
    <name type="scientific">Tetrabaena socialis</name>
    <dbReference type="NCBI Taxonomy" id="47790"/>
    <lineage>
        <taxon>Eukaryota</taxon>
        <taxon>Viridiplantae</taxon>
        <taxon>Chlorophyta</taxon>
        <taxon>core chlorophytes</taxon>
        <taxon>Chlorophyceae</taxon>
        <taxon>CS clade</taxon>
        <taxon>Chlamydomonadales</taxon>
        <taxon>Tetrabaenaceae</taxon>
        <taxon>Tetrabaena</taxon>
    </lineage>
</organism>
<dbReference type="GO" id="GO:0004017">
    <property type="term" value="F:AMP kinase activity"/>
    <property type="evidence" value="ECO:0007669"/>
    <property type="project" value="UniProtKB-EC"/>
</dbReference>
<dbReference type="EMBL" id="PGGS01005036">
    <property type="protein sequence ID" value="PNG85269.1"/>
    <property type="molecule type" value="Genomic_DNA"/>
</dbReference>
<dbReference type="EC" id="2.7.4.3" evidence="2"/>
<accession>A0A2J7YB81</accession>
<dbReference type="InterPro" id="IPR007862">
    <property type="entry name" value="Adenylate_kinase_lid-dom"/>
</dbReference>